<name>A0A6C0CWS6_9ZZZZ</name>
<dbReference type="CDD" id="cd07067">
    <property type="entry name" value="HP_PGM_like"/>
    <property type="match status" value="1"/>
</dbReference>
<dbReference type="SUPFAM" id="SSF53254">
    <property type="entry name" value="Phosphoglycerate mutase-like"/>
    <property type="match status" value="1"/>
</dbReference>
<dbReference type="EMBL" id="MN739509">
    <property type="protein sequence ID" value="QHT09286.1"/>
    <property type="molecule type" value="Genomic_DNA"/>
</dbReference>
<dbReference type="InterPro" id="IPR029033">
    <property type="entry name" value="His_PPase_superfam"/>
</dbReference>
<protein>
    <recommendedName>
        <fullName evidence="2">DUF5824 domain-containing protein</fullName>
    </recommendedName>
</protein>
<organism evidence="3">
    <name type="scientific">viral metagenome</name>
    <dbReference type="NCBI Taxonomy" id="1070528"/>
    <lineage>
        <taxon>unclassified sequences</taxon>
        <taxon>metagenomes</taxon>
        <taxon>organismal metagenomes</taxon>
    </lineage>
</organism>
<feature type="region of interest" description="Disordered" evidence="1">
    <location>
        <begin position="342"/>
        <end position="372"/>
    </location>
</feature>
<feature type="domain" description="DUF5824" evidence="2">
    <location>
        <begin position="392"/>
        <end position="492"/>
    </location>
</feature>
<dbReference type="InterPro" id="IPR043862">
    <property type="entry name" value="DUF5824"/>
</dbReference>
<proteinExistence type="predicted"/>
<feature type="compositionally biased region" description="Basic residues" evidence="1">
    <location>
        <begin position="363"/>
        <end position="372"/>
    </location>
</feature>
<accession>A0A6C0CWS6</accession>
<dbReference type="InterPro" id="IPR013078">
    <property type="entry name" value="His_Pase_superF_clade-1"/>
</dbReference>
<feature type="compositionally biased region" description="Polar residues" evidence="1">
    <location>
        <begin position="342"/>
        <end position="355"/>
    </location>
</feature>
<dbReference type="AlphaFoldDB" id="A0A6C0CWS6"/>
<evidence type="ECO:0000313" key="3">
    <source>
        <dbReference type="EMBL" id="QHT09286.1"/>
    </source>
</evidence>
<sequence>MSTDQNNQNTQAIIISSHQNRIQSLISYLKETDKVYKLDNGAVVLISIPKNKEMFKVSIVYYGDPSSSNLNEKKPEEFSYYTDKGNELEFIQNKDFLNTGINSILGDGIFLKNIFNKGIEYFNIYIIRHGECDHNLRTYLIHSLSAIYPTKRFYDSKLNNNGKKQIVNLGNSDTLNIIGEVKSLFCSDLRRTHQTMKYFLDSYNKNENNSSKQINVCDNKCGLNLIYVLPGNDEIDEDYRKKSKYPEDGFTDGLKLQTAENRTITDYDSLDDNNRSYNDNIVVDWTYYKLLYQKYPRSSMRSPIYSFKQVDFLLYALKIFMIQNVQPSNTLEDTTSVLSSNIQPSNTLEDSTEVVSSGGSKKGGSKYKKKIKTHKKPTKVNVTYKNKTKSIPKKYIAGLKGKEKKAQIKSIFEQTDRPKTSAKEKRSKWIIKFEKKYNKKITDTSWINKNIISVYGQNKILNKGRGAYYSSGSRPNQTPDSWAYARLASVIMDGPSRKYDINIWNKHKVNK</sequence>
<reference evidence="3" key="1">
    <citation type="journal article" date="2020" name="Nature">
        <title>Giant virus diversity and host interactions through global metagenomics.</title>
        <authorList>
            <person name="Schulz F."/>
            <person name="Roux S."/>
            <person name="Paez-Espino D."/>
            <person name="Jungbluth S."/>
            <person name="Walsh D.A."/>
            <person name="Denef V.J."/>
            <person name="McMahon K.D."/>
            <person name="Konstantinidis K.T."/>
            <person name="Eloe-Fadrosh E.A."/>
            <person name="Kyrpides N.C."/>
            <person name="Woyke T."/>
        </authorList>
    </citation>
    <scope>NUCLEOTIDE SEQUENCE</scope>
    <source>
        <strain evidence="3">GVMAG-M-3300023110-24</strain>
    </source>
</reference>
<dbReference type="Gene3D" id="3.40.50.1240">
    <property type="entry name" value="Phosphoglycerate mutase-like"/>
    <property type="match status" value="1"/>
</dbReference>
<dbReference type="Pfam" id="PF00300">
    <property type="entry name" value="His_Phos_1"/>
    <property type="match status" value="1"/>
</dbReference>
<dbReference type="Pfam" id="PF19141">
    <property type="entry name" value="DUF5824"/>
    <property type="match status" value="1"/>
</dbReference>
<evidence type="ECO:0000259" key="2">
    <source>
        <dbReference type="Pfam" id="PF19141"/>
    </source>
</evidence>
<evidence type="ECO:0000256" key="1">
    <source>
        <dbReference type="SAM" id="MobiDB-lite"/>
    </source>
</evidence>